<dbReference type="GeneID" id="24270863"/>
<feature type="compositionally biased region" description="Basic and acidic residues" evidence="1">
    <location>
        <begin position="188"/>
        <end position="212"/>
    </location>
</feature>
<evidence type="ECO:0000313" key="3">
    <source>
        <dbReference type="EMBL" id="KJP84823.1"/>
    </source>
</evidence>
<dbReference type="AlphaFoldDB" id="A0A0D9QCT7"/>
<feature type="compositionally biased region" description="Basic and acidic residues" evidence="1">
    <location>
        <begin position="85"/>
        <end position="105"/>
    </location>
</feature>
<reference evidence="3 4" key="1">
    <citation type="submission" date="2014-03" db="EMBL/GenBank/DDBJ databases">
        <title>The Genome Sequence of Plasmodium fragile nilgiri.</title>
        <authorList>
            <consortium name="The Broad Institute Genomics Platform"/>
            <consortium name="The Broad Institute Genome Sequencing Center for Infectious Disease"/>
            <person name="Neafsey D."/>
            <person name="Duraisingh M."/>
            <person name="Young S.K."/>
            <person name="Zeng Q."/>
            <person name="Gargeya S."/>
            <person name="Abouelleil A."/>
            <person name="Alvarado L."/>
            <person name="Chapman S.B."/>
            <person name="Gainer-Dewar J."/>
            <person name="Goldberg J."/>
            <person name="Griggs A."/>
            <person name="Gujja S."/>
            <person name="Hansen M."/>
            <person name="Howarth C."/>
            <person name="Imamovic A."/>
            <person name="Larimer J."/>
            <person name="Pearson M."/>
            <person name="Poon T.W."/>
            <person name="Priest M."/>
            <person name="Roberts A."/>
            <person name="Saif S."/>
            <person name="Shea T."/>
            <person name="Sykes S."/>
            <person name="Wortman J."/>
            <person name="Nusbaum C."/>
            <person name="Birren B."/>
        </authorList>
    </citation>
    <scope>NUCLEOTIDE SEQUENCE [LARGE SCALE GENOMIC DNA]</scope>
    <source>
        <strain evidence="4">nilgiri</strain>
    </source>
</reference>
<dbReference type="VEuPathDB" id="PlasmoDB:AK88_05549"/>
<dbReference type="EMBL" id="KQ001787">
    <property type="protein sequence ID" value="KJP84823.1"/>
    <property type="molecule type" value="Genomic_DNA"/>
</dbReference>
<evidence type="ECO:0000256" key="2">
    <source>
        <dbReference type="SAM" id="Phobius"/>
    </source>
</evidence>
<feature type="compositionally biased region" description="Low complexity" evidence="1">
    <location>
        <begin position="214"/>
        <end position="229"/>
    </location>
</feature>
<dbReference type="RefSeq" id="XP_012338574.1">
    <property type="nucleotide sequence ID" value="XM_012483151.1"/>
</dbReference>
<keyword evidence="2" id="KW-0812">Transmembrane</keyword>
<evidence type="ECO:0000256" key="1">
    <source>
        <dbReference type="SAM" id="MobiDB-lite"/>
    </source>
</evidence>
<keyword evidence="2" id="KW-0472">Membrane</keyword>
<feature type="transmembrane region" description="Helical" evidence="2">
    <location>
        <begin position="41"/>
        <end position="64"/>
    </location>
</feature>
<name>A0A0D9QCT7_PLAFR</name>
<feature type="region of interest" description="Disordered" evidence="1">
    <location>
        <begin position="85"/>
        <end position="229"/>
    </location>
</feature>
<dbReference type="Proteomes" id="UP000054561">
    <property type="component" value="Unassembled WGS sequence"/>
</dbReference>
<feature type="compositionally biased region" description="Basic and acidic residues" evidence="1">
    <location>
        <begin position="129"/>
        <end position="164"/>
    </location>
</feature>
<sequence length="229" mass="25120">MGRKAWLKLILVFSVLYSFLISPVAQGLVNAAVMSLGPPVGVWIGMGTYGAFILIPIIYLCVLLRFCRSKTGKCLLDKIWKKKEKEEAPTETKNNEGEVNKKPETLGKQNIPGKPEVPNKQEASGILEVPKKPEVPEKHEAPGTAGESEKLEAPKKPEVPKKQEASGILEVPKKTEVPEKQGASAKLDAPKKPEAPKKQETPKKQEAAEKQKAPGKLKLPWSLKLPKKP</sequence>
<keyword evidence="2" id="KW-1133">Transmembrane helix</keyword>
<protein>
    <submittedName>
        <fullName evidence="3">Uncharacterized protein</fullName>
    </submittedName>
</protein>
<accession>A0A0D9QCT7</accession>
<organism evidence="3 4">
    <name type="scientific">Plasmodium fragile</name>
    <dbReference type="NCBI Taxonomy" id="5857"/>
    <lineage>
        <taxon>Eukaryota</taxon>
        <taxon>Sar</taxon>
        <taxon>Alveolata</taxon>
        <taxon>Apicomplexa</taxon>
        <taxon>Aconoidasida</taxon>
        <taxon>Haemosporida</taxon>
        <taxon>Plasmodiidae</taxon>
        <taxon>Plasmodium</taxon>
        <taxon>Plasmodium (Plasmodium)</taxon>
    </lineage>
</organism>
<proteinExistence type="predicted"/>
<evidence type="ECO:0000313" key="4">
    <source>
        <dbReference type="Proteomes" id="UP000054561"/>
    </source>
</evidence>
<dbReference type="OrthoDB" id="1918685at2759"/>
<keyword evidence="4" id="KW-1185">Reference proteome</keyword>
<gene>
    <name evidence="3" type="ORF">AK88_05549</name>
</gene>